<evidence type="ECO:0000256" key="5">
    <source>
        <dbReference type="ARBA" id="ARBA00022679"/>
    </source>
</evidence>
<keyword evidence="6" id="KW-0443">Lipid metabolism</keyword>
<sequence>MEAALLFKPHVVVTVDSKGFSFRFLKQLRGNTSLTSSEILCLLCTCPKNSMAKENGGFLFAARYDQQALVSLPPNFHYVAPSFWAWKGGEKRLKALSEFIDHVFCILPFEEEVCKVHGLAATFVGHPMLEDVWELQSEMDATENGWIVKGNGGEFRSKHGKSSESTIITLLPGSRLQEVERMIPIFSDTMELLKDSFSELTTVVHVAPNRHVEEYVSKAVREWPVSVVLIPGGSPQLKYDAYSASNVAFCASGTAAIELQLAQLPCVVAYRANLLTKWL</sequence>
<evidence type="ECO:0000256" key="3">
    <source>
        <dbReference type="ARBA" id="ARBA00022556"/>
    </source>
</evidence>
<evidence type="ECO:0000256" key="7">
    <source>
        <dbReference type="ARBA" id="ARBA00048975"/>
    </source>
</evidence>
<accession>A0ABC8RDA8</accession>
<dbReference type="EC" id="2.4.1.182" evidence="1"/>
<dbReference type="GO" id="GO:0009245">
    <property type="term" value="P:lipid A biosynthetic process"/>
    <property type="evidence" value="ECO:0007669"/>
    <property type="project" value="UniProtKB-KW"/>
</dbReference>
<comment type="caution">
    <text evidence="8">The sequence shown here is derived from an EMBL/GenBank/DDBJ whole genome shotgun (WGS) entry which is preliminary data.</text>
</comment>
<dbReference type="GO" id="GO:0016020">
    <property type="term" value="C:membrane"/>
    <property type="evidence" value="ECO:0007669"/>
    <property type="project" value="GOC"/>
</dbReference>
<evidence type="ECO:0000256" key="4">
    <source>
        <dbReference type="ARBA" id="ARBA00022676"/>
    </source>
</evidence>
<proteinExistence type="predicted"/>
<dbReference type="GO" id="GO:0008915">
    <property type="term" value="F:lipid-A-disaccharide synthase activity"/>
    <property type="evidence" value="ECO:0007669"/>
    <property type="project" value="UniProtKB-EC"/>
</dbReference>
<organism evidence="8 9">
    <name type="scientific">Ilex paraguariensis</name>
    <name type="common">yerba mate</name>
    <dbReference type="NCBI Taxonomy" id="185542"/>
    <lineage>
        <taxon>Eukaryota</taxon>
        <taxon>Viridiplantae</taxon>
        <taxon>Streptophyta</taxon>
        <taxon>Embryophyta</taxon>
        <taxon>Tracheophyta</taxon>
        <taxon>Spermatophyta</taxon>
        <taxon>Magnoliopsida</taxon>
        <taxon>eudicotyledons</taxon>
        <taxon>Gunneridae</taxon>
        <taxon>Pentapetalae</taxon>
        <taxon>asterids</taxon>
        <taxon>campanulids</taxon>
        <taxon>Aquifoliales</taxon>
        <taxon>Aquifoliaceae</taxon>
        <taxon>Ilex</taxon>
    </lineage>
</organism>
<name>A0ABC8RDA8_9AQUA</name>
<reference evidence="8 9" key="1">
    <citation type="submission" date="2024-02" db="EMBL/GenBank/DDBJ databases">
        <authorList>
            <person name="Vignale AGUSTIN F."/>
            <person name="Sosa J E."/>
            <person name="Modenutti C."/>
        </authorList>
    </citation>
    <scope>NUCLEOTIDE SEQUENCE [LARGE SCALE GENOMIC DNA]</scope>
</reference>
<protein>
    <recommendedName>
        <fullName evidence="1">lipid-A-disaccharide synthase</fullName>
        <ecNumber evidence="1">2.4.1.182</ecNumber>
    </recommendedName>
</protein>
<comment type="catalytic activity">
    <reaction evidence="7">
        <text>a lipid X + a UDP-2-N,3-O-bis[(3R)-3-hydroxyacyl]-alpha-D-glucosamine = a lipid A disaccharide + UDP + H(+)</text>
        <dbReference type="Rhea" id="RHEA:67828"/>
        <dbReference type="ChEBI" id="CHEBI:15378"/>
        <dbReference type="ChEBI" id="CHEBI:58223"/>
        <dbReference type="ChEBI" id="CHEBI:137748"/>
        <dbReference type="ChEBI" id="CHEBI:176338"/>
        <dbReference type="ChEBI" id="CHEBI:176343"/>
        <dbReference type="EC" id="2.4.1.182"/>
    </reaction>
</comment>
<keyword evidence="4" id="KW-0328">Glycosyltransferase</keyword>
<dbReference type="PANTHER" id="PTHR30372">
    <property type="entry name" value="LIPID-A-DISACCHARIDE SYNTHASE"/>
    <property type="match status" value="1"/>
</dbReference>
<evidence type="ECO:0000313" key="8">
    <source>
        <dbReference type="EMBL" id="CAK9141525.1"/>
    </source>
</evidence>
<dbReference type="SUPFAM" id="SSF53756">
    <property type="entry name" value="UDP-Glycosyltransferase/glycogen phosphorylase"/>
    <property type="match status" value="1"/>
</dbReference>
<dbReference type="AlphaFoldDB" id="A0ABC8RDA8"/>
<dbReference type="Proteomes" id="UP001642360">
    <property type="component" value="Unassembled WGS sequence"/>
</dbReference>
<keyword evidence="2" id="KW-0444">Lipid biosynthesis</keyword>
<evidence type="ECO:0000256" key="1">
    <source>
        <dbReference type="ARBA" id="ARBA00012687"/>
    </source>
</evidence>
<evidence type="ECO:0000256" key="6">
    <source>
        <dbReference type="ARBA" id="ARBA00023098"/>
    </source>
</evidence>
<keyword evidence="9" id="KW-1185">Reference proteome</keyword>
<dbReference type="PANTHER" id="PTHR30372:SF4">
    <property type="entry name" value="LIPID-A-DISACCHARIDE SYNTHASE, MITOCHONDRIAL-RELATED"/>
    <property type="match status" value="1"/>
</dbReference>
<dbReference type="EMBL" id="CAUOFW020001143">
    <property type="protein sequence ID" value="CAK9141525.1"/>
    <property type="molecule type" value="Genomic_DNA"/>
</dbReference>
<evidence type="ECO:0000256" key="2">
    <source>
        <dbReference type="ARBA" id="ARBA00022516"/>
    </source>
</evidence>
<dbReference type="InterPro" id="IPR003835">
    <property type="entry name" value="Glyco_trans_19"/>
</dbReference>
<keyword evidence="5" id="KW-0808">Transferase</keyword>
<dbReference type="Pfam" id="PF02684">
    <property type="entry name" value="LpxB"/>
    <property type="match status" value="1"/>
</dbReference>
<gene>
    <name evidence="8" type="ORF">ILEXP_LOCUS9112</name>
</gene>
<evidence type="ECO:0000313" key="9">
    <source>
        <dbReference type="Proteomes" id="UP001642360"/>
    </source>
</evidence>
<keyword evidence="3" id="KW-0441">Lipid A biosynthesis</keyword>